<organism evidence="1 2">
    <name type="scientific">Candidatus Collierbacteria bacterium CG10_big_fil_rev_8_21_14_0_10_44_9</name>
    <dbReference type="NCBI Taxonomy" id="1974535"/>
    <lineage>
        <taxon>Bacteria</taxon>
        <taxon>Candidatus Collieribacteriota</taxon>
    </lineage>
</organism>
<reference evidence="2" key="1">
    <citation type="submission" date="2017-09" db="EMBL/GenBank/DDBJ databases">
        <title>Depth-based differentiation of microbial function through sediment-hosted aquifers and enrichment of novel symbionts in the deep terrestrial subsurface.</title>
        <authorList>
            <person name="Probst A.J."/>
            <person name="Ladd B."/>
            <person name="Jarett J.K."/>
            <person name="Geller-Mcgrath D.E."/>
            <person name="Sieber C.M.K."/>
            <person name="Emerson J.B."/>
            <person name="Anantharaman K."/>
            <person name="Thomas B.C."/>
            <person name="Malmstrom R."/>
            <person name="Stieglmeier M."/>
            <person name="Klingl A."/>
            <person name="Woyke T."/>
            <person name="Ryan C.M."/>
            <person name="Banfield J.F."/>
        </authorList>
    </citation>
    <scope>NUCLEOTIDE SEQUENCE [LARGE SCALE GENOMIC DNA]</scope>
</reference>
<name>A0A2H0VI85_9BACT</name>
<sequence length="84" mass="9565">MQNSQKIILQSLSMDLLRAALGRHRGSHAMANRFIEESQKRLSELDSSFNVKIISDLKKVLATSSDRQAEDMLMYSTLIRNRAV</sequence>
<gene>
    <name evidence="1" type="ORF">COT87_02825</name>
</gene>
<evidence type="ECO:0000313" key="1">
    <source>
        <dbReference type="EMBL" id="PIR98798.1"/>
    </source>
</evidence>
<dbReference type="AlphaFoldDB" id="A0A2H0VI85"/>
<protein>
    <submittedName>
        <fullName evidence="1">Uncharacterized protein</fullName>
    </submittedName>
</protein>
<evidence type="ECO:0000313" key="2">
    <source>
        <dbReference type="Proteomes" id="UP000230796"/>
    </source>
</evidence>
<dbReference type="Proteomes" id="UP000230796">
    <property type="component" value="Unassembled WGS sequence"/>
</dbReference>
<comment type="caution">
    <text evidence="1">The sequence shown here is derived from an EMBL/GenBank/DDBJ whole genome shotgun (WGS) entry which is preliminary data.</text>
</comment>
<accession>A0A2H0VI85</accession>
<dbReference type="EMBL" id="PFAF01000059">
    <property type="protein sequence ID" value="PIR98798.1"/>
    <property type="molecule type" value="Genomic_DNA"/>
</dbReference>
<proteinExistence type="predicted"/>